<keyword evidence="1" id="KW-0472">Membrane</keyword>
<dbReference type="OrthoDB" id="9022072at2"/>
<sequence>MLANPIDPIVPVPHALDISDLERLAVVMRLRNQPMEIFRAVHALAASVIGFGLFTIMSYDAQREEVERVYTNMPDVYPVGGRKQKTGTVWASQVLRDLRPFRAETTQGIREAFDDHAVMTGMGLGSILNIPVAYDGVCVGTMNLTHKEGWYTGQHENIGLLIGAFLAPALIRCNRAQARAYAGSATHL</sequence>
<evidence type="ECO:0000313" key="2">
    <source>
        <dbReference type="EMBL" id="RKF50751.1"/>
    </source>
</evidence>
<protein>
    <submittedName>
        <fullName evidence="2">Histidine kinase</fullName>
    </submittedName>
</protein>
<accession>A0A3R7HKV3</accession>
<evidence type="ECO:0000313" key="3">
    <source>
        <dbReference type="Proteomes" id="UP000283709"/>
    </source>
</evidence>
<dbReference type="AlphaFoldDB" id="A0A3R7HKV3"/>
<feature type="transmembrane region" description="Helical" evidence="1">
    <location>
        <begin position="37"/>
        <end position="59"/>
    </location>
</feature>
<keyword evidence="1" id="KW-0812">Transmembrane</keyword>
<name>A0A3R7HKV3_9BURK</name>
<keyword evidence="1" id="KW-1133">Transmembrane helix</keyword>
<reference evidence="2 3" key="1">
    <citation type="submission" date="2016-07" db="EMBL/GenBank/DDBJ databases">
        <title>Genome analysis of Burkholderia fungorum ES3-20.</title>
        <authorList>
            <person name="Xu D."/>
            <person name="Yao R."/>
            <person name="Zheng S."/>
        </authorList>
    </citation>
    <scope>NUCLEOTIDE SEQUENCE [LARGE SCALE GENOMIC DNA]</scope>
    <source>
        <strain evidence="2 3">ES3-20</strain>
    </source>
</reference>
<organism evidence="2 3">
    <name type="scientific">Paraburkholderia fungorum</name>
    <dbReference type="NCBI Taxonomy" id="134537"/>
    <lineage>
        <taxon>Bacteria</taxon>
        <taxon>Pseudomonadati</taxon>
        <taxon>Pseudomonadota</taxon>
        <taxon>Betaproteobacteria</taxon>
        <taxon>Burkholderiales</taxon>
        <taxon>Burkholderiaceae</taxon>
        <taxon>Paraburkholderia</taxon>
    </lineage>
</organism>
<dbReference type="InterPro" id="IPR029016">
    <property type="entry name" value="GAF-like_dom_sf"/>
</dbReference>
<dbReference type="GO" id="GO:0016301">
    <property type="term" value="F:kinase activity"/>
    <property type="evidence" value="ECO:0007669"/>
    <property type="project" value="UniProtKB-KW"/>
</dbReference>
<comment type="caution">
    <text evidence="2">The sequence shown here is derived from an EMBL/GenBank/DDBJ whole genome shotgun (WGS) entry which is preliminary data.</text>
</comment>
<dbReference type="Proteomes" id="UP000283709">
    <property type="component" value="Unassembled WGS sequence"/>
</dbReference>
<dbReference type="Gene3D" id="3.30.450.40">
    <property type="match status" value="1"/>
</dbReference>
<dbReference type="EMBL" id="MCAS01000001">
    <property type="protein sequence ID" value="RKF50751.1"/>
    <property type="molecule type" value="Genomic_DNA"/>
</dbReference>
<keyword evidence="2" id="KW-0808">Transferase</keyword>
<gene>
    <name evidence="2" type="ORF">BCY88_00790</name>
</gene>
<evidence type="ECO:0000256" key="1">
    <source>
        <dbReference type="SAM" id="Phobius"/>
    </source>
</evidence>
<dbReference type="RefSeq" id="WP_120342374.1">
    <property type="nucleotide sequence ID" value="NZ_MCAS01000001.1"/>
</dbReference>
<dbReference type="SUPFAM" id="SSF55781">
    <property type="entry name" value="GAF domain-like"/>
    <property type="match status" value="1"/>
</dbReference>
<keyword evidence="2" id="KW-0418">Kinase</keyword>
<proteinExistence type="predicted"/>